<dbReference type="GO" id="GO:0005886">
    <property type="term" value="C:plasma membrane"/>
    <property type="evidence" value="ECO:0007669"/>
    <property type="project" value="UniProtKB-SubCell"/>
</dbReference>
<name>A0A1G6S264_9BACT</name>
<dbReference type="PANTHER" id="PTHR33383">
    <property type="entry name" value="MEMBRANE PROTEIN INSERTION EFFICIENCY FACTOR-RELATED"/>
    <property type="match status" value="1"/>
</dbReference>
<comment type="subcellular location">
    <subcellularLocation>
        <location evidence="1">Cell membrane</location>
        <topology evidence="1">Peripheral membrane protein</topology>
        <orientation evidence="1">Cytoplasmic side</orientation>
    </subcellularLocation>
</comment>
<reference evidence="3" key="1">
    <citation type="submission" date="2016-10" db="EMBL/GenBank/DDBJ databases">
        <authorList>
            <person name="Varghese N."/>
            <person name="Submissions S."/>
        </authorList>
    </citation>
    <scope>NUCLEOTIDE SEQUENCE [LARGE SCALE GENOMIC DNA]</scope>
    <source>
        <strain evidence="3">DSM 23095</strain>
    </source>
</reference>
<proteinExistence type="inferred from homology"/>
<keyword evidence="3" id="KW-1185">Reference proteome</keyword>
<organism evidence="2 3">
    <name type="scientific">Algoriphagus faecimaris</name>
    <dbReference type="NCBI Taxonomy" id="686796"/>
    <lineage>
        <taxon>Bacteria</taxon>
        <taxon>Pseudomonadati</taxon>
        <taxon>Bacteroidota</taxon>
        <taxon>Cytophagia</taxon>
        <taxon>Cytophagales</taxon>
        <taxon>Cyclobacteriaceae</taxon>
        <taxon>Algoriphagus</taxon>
    </lineage>
</organism>
<dbReference type="STRING" id="686796.SAMN04488104_101524"/>
<sequence length="74" mass="8427">MFKNLFRKIAIFPILVYQYTISPLFPSTCRYTPTCSQYTKEAIQKYGPLKGGWLGIKRIASCHPWGGHGHDPVP</sequence>
<dbReference type="HAMAP" id="MF_00386">
    <property type="entry name" value="UPF0161_YidD"/>
    <property type="match status" value="1"/>
</dbReference>
<dbReference type="EMBL" id="FNAC01000015">
    <property type="protein sequence ID" value="SDD10919.1"/>
    <property type="molecule type" value="Genomic_DNA"/>
</dbReference>
<evidence type="ECO:0000256" key="1">
    <source>
        <dbReference type="HAMAP-Rule" id="MF_00386"/>
    </source>
</evidence>
<dbReference type="SMART" id="SM01234">
    <property type="entry name" value="Haemolytic"/>
    <property type="match status" value="1"/>
</dbReference>
<dbReference type="InterPro" id="IPR002696">
    <property type="entry name" value="Membr_insert_effic_factor_YidD"/>
</dbReference>
<comment type="function">
    <text evidence="1">Could be involved in insertion of integral membrane proteins into the membrane.</text>
</comment>
<dbReference type="Pfam" id="PF01809">
    <property type="entry name" value="YidD"/>
    <property type="match status" value="1"/>
</dbReference>
<dbReference type="PANTHER" id="PTHR33383:SF1">
    <property type="entry name" value="MEMBRANE PROTEIN INSERTION EFFICIENCY FACTOR-RELATED"/>
    <property type="match status" value="1"/>
</dbReference>
<dbReference type="NCBIfam" id="TIGR00278">
    <property type="entry name" value="membrane protein insertion efficiency factor YidD"/>
    <property type="match status" value="1"/>
</dbReference>
<keyword evidence="1" id="KW-1003">Cell membrane</keyword>
<keyword evidence="1" id="KW-0472">Membrane</keyword>
<evidence type="ECO:0000313" key="3">
    <source>
        <dbReference type="Proteomes" id="UP000199060"/>
    </source>
</evidence>
<dbReference type="Proteomes" id="UP000199060">
    <property type="component" value="Unassembled WGS sequence"/>
</dbReference>
<evidence type="ECO:0000313" key="2">
    <source>
        <dbReference type="EMBL" id="SDD10919.1"/>
    </source>
</evidence>
<dbReference type="AlphaFoldDB" id="A0A1G6S264"/>
<dbReference type="RefSeq" id="WP_087939096.1">
    <property type="nucleotide sequence ID" value="NZ_FNAC01000015.1"/>
</dbReference>
<accession>A0A1G6S264</accession>
<gene>
    <name evidence="2" type="ORF">SAMN04488104_101524</name>
</gene>
<protein>
    <recommendedName>
        <fullName evidence="1">Putative membrane protein insertion efficiency factor</fullName>
    </recommendedName>
</protein>
<dbReference type="OrthoDB" id="9801753at2"/>
<comment type="similarity">
    <text evidence="1">Belongs to the UPF0161 family.</text>
</comment>